<dbReference type="AlphaFoldDB" id="A0A7J6GGS3"/>
<comment type="caution">
    <text evidence="3">The sequence shown here is derived from an EMBL/GenBank/DDBJ whole genome shotgun (WGS) entry which is preliminary data.</text>
</comment>
<keyword evidence="2" id="KW-0472">Membrane</keyword>
<evidence type="ECO:0008006" key="5">
    <source>
        <dbReference type="Google" id="ProtNLM"/>
    </source>
</evidence>
<reference evidence="3 4" key="1">
    <citation type="journal article" date="2020" name="bioRxiv">
        <title>Sequence and annotation of 42 cannabis genomes reveals extensive copy number variation in cannabinoid synthesis and pathogen resistance genes.</title>
        <authorList>
            <person name="Mckernan K.J."/>
            <person name="Helbert Y."/>
            <person name="Kane L.T."/>
            <person name="Ebling H."/>
            <person name="Zhang L."/>
            <person name="Liu B."/>
            <person name="Eaton Z."/>
            <person name="Mclaughlin S."/>
            <person name="Kingan S."/>
            <person name="Baybayan P."/>
            <person name="Concepcion G."/>
            <person name="Jordan M."/>
            <person name="Riva A."/>
            <person name="Barbazuk W."/>
            <person name="Harkins T."/>
        </authorList>
    </citation>
    <scope>NUCLEOTIDE SEQUENCE [LARGE SCALE GENOMIC DNA]</scope>
    <source>
        <strain evidence="4">cv. Jamaican Lion 4</strain>
        <tissue evidence="3">Leaf</tissue>
    </source>
</reference>
<accession>A0A7J6GGS3</accession>
<feature type="compositionally biased region" description="Polar residues" evidence="1">
    <location>
        <begin position="243"/>
        <end position="255"/>
    </location>
</feature>
<dbReference type="EMBL" id="JAATIP010000057">
    <property type="protein sequence ID" value="KAF4382095.1"/>
    <property type="molecule type" value="Genomic_DNA"/>
</dbReference>
<evidence type="ECO:0000256" key="1">
    <source>
        <dbReference type="SAM" id="MobiDB-lite"/>
    </source>
</evidence>
<keyword evidence="2" id="KW-1133">Transmembrane helix</keyword>
<name>A0A7J6GGS3_CANSA</name>
<feature type="region of interest" description="Disordered" evidence="1">
    <location>
        <begin position="225"/>
        <end position="271"/>
    </location>
</feature>
<feature type="region of interest" description="Disordered" evidence="1">
    <location>
        <begin position="89"/>
        <end position="116"/>
    </location>
</feature>
<feature type="region of interest" description="Disordered" evidence="1">
    <location>
        <begin position="1"/>
        <end position="21"/>
    </location>
</feature>
<gene>
    <name evidence="3" type="ORF">F8388_001240</name>
</gene>
<feature type="compositionally biased region" description="Low complexity" evidence="1">
    <location>
        <begin position="95"/>
        <end position="107"/>
    </location>
</feature>
<keyword evidence="2" id="KW-0812">Transmembrane</keyword>
<dbReference type="Proteomes" id="UP000525078">
    <property type="component" value="Unassembled WGS sequence"/>
</dbReference>
<sequence length="289" mass="30969">MAAPAAADSTATAESSAPVPVPQSAAVPSVSIFQSLAPLTLKLDRGNYTFWKSQVLPALRAHDLEGFVLGTKECPPQFVDNTFRRSVGIGGGSAGANNSQGRGYSPRGRGRGRGNGRGNGQCVNFAIVLVMLYLNAIIVLTSTLFPLVLWLPFVSSEHDEHIEQSIDHDEQHHVQSDNDHCSATPQLSPSLSARDSTSSSKSKTPASVTSYSTLPLEVFLPISLSPLPNQPNPPNQPHQSLPTSSHQQPQLQIPNKQPPKPTHTMITRSKSGIFKPRLLLAAAPQSRIL</sequence>
<feature type="transmembrane region" description="Helical" evidence="2">
    <location>
        <begin position="123"/>
        <end position="151"/>
    </location>
</feature>
<proteinExistence type="predicted"/>
<feature type="compositionally biased region" description="Basic and acidic residues" evidence="1">
    <location>
        <begin position="162"/>
        <end position="180"/>
    </location>
</feature>
<evidence type="ECO:0000313" key="3">
    <source>
        <dbReference type="EMBL" id="KAF4382095.1"/>
    </source>
</evidence>
<feature type="compositionally biased region" description="Low complexity" evidence="1">
    <location>
        <begin position="187"/>
        <end position="207"/>
    </location>
</feature>
<evidence type="ECO:0000256" key="2">
    <source>
        <dbReference type="SAM" id="Phobius"/>
    </source>
</evidence>
<evidence type="ECO:0000313" key="4">
    <source>
        <dbReference type="Proteomes" id="UP000525078"/>
    </source>
</evidence>
<protein>
    <recommendedName>
        <fullName evidence="5">Retrotransposon Copia-like N-terminal domain-containing protein</fullName>
    </recommendedName>
</protein>
<feature type="region of interest" description="Disordered" evidence="1">
    <location>
        <begin position="162"/>
        <end position="207"/>
    </location>
</feature>
<organism evidence="3 4">
    <name type="scientific">Cannabis sativa</name>
    <name type="common">Hemp</name>
    <name type="synonym">Marijuana</name>
    <dbReference type="NCBI Taxonomy" id="3483"/>
    <lineage>
        <taxon>Eukaryota</taxon>
        <taxon>Viridiplantae</taxon>
        <taxon>Streptophyta</taxon>
        <taxon>Embryophyta</taxon>
        <taxon>Tracheophyta</taxon>
        <taxon>Spermatophyta</taxon>
        <taxon>Magnoliopsida</taxon>
        <taxon>eudicotyledons</taxon>
        <taxon>Gunneridae</taxon>
        <taxon>Pentapetalae</taxon>
        <taxon>rosids</taxon>
        <taxon>fabids</taxon>
        <taxon>Rosales</taxon>
        <taxon>Cannabaceae</taxon>
        <taxon>Cannabis</taxon>
    </lineage>
</organism>